<protein>
    <submittedName>
        <fullName evidence="10">RnfABCDGE type electron transport complex subunit D</fullName>
    </submittedName>
</protein>
<feature type="transmembrane region" description="Helical" evidence="9">
    <location>
        <begin position="234"/>
        <end position="252"/>
    </location>
</feature>
<reference evidence="11" key="1">
    <citation type="journal article" date="2019" name="Int. J. Syst. Evol. Microbiol.">
        <title>The Global Catalogue of Microorganisms (GCM) 10K type strain sequencing project: providing services to taxonomists for standard genome sequencing and annotation.</title>
        <authorList>
            <consortium name="The Broad Institute Genomics Platform"/>
            <consortium name="The Broad Institute Genome Sequencing Center for Infectious Disease"/>
            <person name="Wu L."/>
            <person name="Ma J."/>
        </authorList>
    </citation>
    <scope>NUCLEOTIDE SEQUENCE [LARGE SCALE GENOMIC DNA]</scope>
    <source>
        <strain evidence="11">CCUG 46385</strain>
    </source>
</reference>
<evidence type="ECO:0000256" key="2">
    <source>
        <dbReference type="ARBA" id="ARBA00022553"/>
    </source>
</evidence>
<feature type="transmembrane region" description="Helical" evidence="9">
    <location>
        <begin position="82"/>
        <end position="100"/>
    </location>
</feature>
<dbReference type="Pfam" id="PF03116">
    <property type="entry name" value="NQR2_RnfD_RnfE"/>
    <property type="match status" value="1"/>
</dbReference>
<evidence type="ECO:0000313" key="10">
    <source>
        <dbReference type="EMBL" id="MFC4805588.1"/>
    </source>
</evidence>
<keyword evidence="4" id="KW-0288">FMN</keyword>
<evidence type="ECO:0000256" key="7">
    <source>
        <dbReference type="ARBA" id="ARBA00022989"/>
    </source>
</evidence>
<evidence type="ECO:0000256" key="9">
    <source>
        <dbReference type="SAM" id="Phobius"/>
    </source>
</evidence>
<proteinExistence type="predicted"/>
<dbReference type="RefSeq" id="WP_379789183.1">
    <property type="nucleotide sequence ID" value="NZ_JBHSHL010000052.1"/>
</dbReference>
<keyword evidence="8 9" id="KW-0472">Membrane</keyword>
<keyword evidence="11" id="KW-1185">Reference proteome</keyword>
<keyword evidence="3" id="KW-0285">Flavoprotein</keyword>
<feature type="transmembrane region" description="Helical" evidence="9">
    <location>
        <begin position="12"/>
        <end position="30"/>
    </location>
</feature>
<evidence type="ECO:0000256" key="8">
    <source>
        <dbReference type="ARBA" id="ARBA00023136"/>
    </source>
</evidence>
<evidence type="ECO:0000256" key="3">
    <source>
        <dbReference type="ARBA" id="ARBA00022630"/>
    </source>
</evidence>
<gene>
    <name evidence="10" type="ORF">ACFO4R_10950</name>
</gene>
<feature type="transmembrane region" description="Helical" evidence="9">
    <location>
        <begin position="202"/>
        <end position="222"/>
    </location>
</feature>
<feature type="transmembrane region" description="Helical" evidence="9">
    <location>
        <begin position="264"/>
        <end position="282"/>
    </location>
</feature>
<keyword evidence="2" id="KW-0597">Phosphoprotein</keyword>
<dbReference type="PANTHER" id="PTHR30578">
    <property type="entry name" value="ELECTRON TRANSPORT COMPLEX PROTEIN RNFD"/>
    <property type="match status" value="1"/>
</dbReference>
<keyword evidence="6" id="KW-1278">Translocase</keyword>
<dbReference type="InterPro" id="IPR011303">
    <property type="entry name" value="RnfD_bac"/>
</dbReference>
<organism evidence="10 11">
    <name type="scientific">Filifactor villosus</name>
    <dbReference type="NCBI Taxonomy" id="29374"/>
    <lineage>
        <taxon>Bacteria</taxon>
        <taxon>Bacillati</taxon>
        <taxon>Bacillota</taxon>
        <taxon>Clostridia</taxon>
        <taxon>Peptostreptococcales</taxon>
        <taxon>Filifactoraceae</taxon>
        <taxon>Filifactor</taxon>
    </lineage>
</organism>
<dbReference type="EMBL" id="JBHSHL010000052">
    <property type="protein sequence ID" value="MFC4805588.1"/>
    <property type="molecule type" value="Genomic_DNA"/>
</dbReference>
<keyword evidence="1" id="KW-0813">Transport</keyword>
<dbReference type="Proteomes" id="UP001595916">
    <property type="component" value="Unassembled WGS sequence"/>
</dbReference>
<dbReference type="PANTHER" id="PTHR30578:SF1">
    <property type="entry name" value="NA(+)-TRANSLOCATING NADH-QUINONE REDUCTASE SUBUNIT B"/>
    <property type="match status" value="1"/>
</dbReference>
<evidence type="ECO:0000256" key="1">
    <source>
        <dbReference type="ARBA" id="ARBA00022448"/>
    </source>
</evidence>
<evidence type="ECO:0000313" key="11">
    <source>
        <dbReference type="Proteomes" id="UP001595916"/>
    </source>
</evidence>
<comment type="caution">
    <text evidence="10">The sequence shown here is derived from an EMBL/GenBank/DDBJ whole genome shotgun (WGS) entry which is preliminary data.</text>
</comment>
<accession>A0ABV9QMZ6</accession>
<dbReference type="NCBIfam" id="TIGR01946">
    <property type="entry name" value="rnfD"/>
    <property type="match status" value="1"/>
</dbReference>
<name>A0ABV9QMZ6_9FIRM</name>
<keyword evidence="7 9" id="KW-1133">Transmembrane helix</keyword>
<dbReference type="InterPro" id="IPR004338">
    <property type="entry name" value="NqrB/RnfD"/>
</dbReference>
<evidence type="ECO:0000256" key="6">
    <source>
        <dbReference type="ARBA" id="ARBA00022967"/>
    </source>
</evidence>
<evidence type="ECO:0000256" key="5">
    <source>
        <dbReference type="ARBA" id="ARBA00022692"/>
    </source>
</evidence>
<keyword evidence="5 9" id="KW-0812">Transmembrane</keyword>
<evidence type="ECO:0000256" key="4">
    <source>
        <dbReference type="ARBA" id="ARBA00022643"/>
    </source>
</evidence>
<sequence>MDLKNLIKRQKMMTTVLTALCPLVIASVFFYGWRTIAVQLVVMLSAILAEYAFLYKEKKPVTEAVLVTSVLYTLTLPPSIPFWIAVVGIVFGVVFAKMAFGGFSKNVFNPALVARAFVYVCFPNYMTIRWTQASAGFPGGLTKWLNPMVEAITTATPLIRYRSEGTLTELSSLLLGNIGGVMGETSKVLILLGGGYLIYKKVAAWQIMVACLIGFVGTGSLLSLVTGSIAMESVLYGVVSGGFLFGAAFMATDPISASSTKEGKWIYGIIVGMVTFIIRGFSLFAEGMMFAILIGNTFVPLIDELVKMKNNKKKAQKKGAVANG</sequence>